<dbReference type="Proteomes" id="UP000243978">
    <property type="component" value="Unassembled WGS sequence"/>
</dbReference>
<organism evidence="5 6">
    <name type="scientific">Litoreibacter ponti</name>
    <dbReference type="NCBI Taxonomy" id="1510457"/>
    <lineage>
        <taxon>Bacteria</taxon>
        <taxon>Pseudomonadati</taxon>
        <taxon>Pseudomonadota</taxon>
        <taxon>Alphaproteobacteria</taxon>
        <taxon>Rhodobacterales</taxon>
        <taxon>Roseobacteraceae</taxon>
        <taxon>Litoreibacter</taxon>
    </lineage>
</organism>
<dbReference type="PANTHER" id="PTHR30469:SF29">
    <property type="entry name" value="BLR2860 PROTEIN"/>
    <property type="match status" value="1"/>
</dbReference>
<dbReference type="SUPFAM" id="SSF111369">
    <property type="entry name" value="HlyD-like secretion proteins"/>
    <property type="match status" value="2"/>
</dbReference>
<comment type="similarity">
    <text evidence="1">Belongs to the membrane fusion protein (MFP) (TC 8.A.1) family.</text>
</comment>
<keyword evidence="6" id="KW-1185">Reference proteome</keyword>
<dbReference type="Gene3D" id="2.40.30.170">
    <property type="match status" value="1"/>
</dbReference>
<dbReference type="Gene3D" id="1.10.287.470">
    <property type="entry name" value="Helix hairpin bin"/>
    <property type="match status" value="1"/>
</dbReference>
<dbReference type="Gene3D" id="2.40.50.100">
    <property type="match status" value="1"/>
</dbReference>
<dbReference type="Gene3D" id="2.40.420.20">
    <property type="match status" value="1"/>
</dbReference>
<dbReference type="OrthoDB" id="9806939at2"/>
<gene>
    <name evidence="5" type="ORF">C8N43_0265</name>
</gene>
<feature type="domain" description="CusB-like beta-barrel" evidence="4">
    <location>
        <begin position="263"/>
        <end position="334"/>
    </location>
</feature>
<evidence type="ECO:0000256" key="2">
    <source>
        <dbReference type="SAM" id="Coils"/>
    </source>
</evidence>
<dbReference type="Pfam" id="PF25954">
    <property type="entry name" value="Beta-barrel_RND_2"/>
    <property type="match status" value="1"/>
</dbReference>
<evidence type="ECO:0000313" key="5">
    <source>
        <dbReference type="EMBL" id="PTX55626.1"/>
    </source>
</evidence>
<dbReference type="GO" id="GO:1990281">
    <property type="term" value="C:efflux pump complex"/>
    <property type="evidence" value="ECO:0007669"/>
    <property type="project" value="TreeGrafter"/>
</dbReference>
<name>A0A2T6BHV8_9RHOB</name>
<evidence type="ECO:0000259" key="4">
    <source>
        <dbReference type="Pfam" id="PF25954"/>
    </source>
</evidence>
<dbReference type="EMBL" id="QBKS01000001">
    <property type="protein sequence ID" value="PTX55626.1"/>
    <property type="molecule type" value="Genomic_DNA"/>
</dbReference>
<evidence type="ECO:0000256" key="1">
    <source>
        <dbReference type="ARBA" id="ARBA00009477"/>
    </source>
</evidence>
<keyword evidence="2" id="KW-0175">Coiled coil</keyword>
<dbReference type="RefSeq" id="WP_107843899.1">
    <property type="nucleotide sequence ID" value="NZ_QBKS01000001.1"/>
</dbReference>
<dbReference type="GO" id="GO:0015562">
    <property type="term" value="F:efflux transmembrane transporter activity"/>
    <property type="evidence" value="ECO:0007669"/>
    <property type="project" value="TreeGrafter"/>
</dbReference>
<dbReference type="Pfam" id="PF25917">
    <property type="entry name" value="BSH_RND"/>
    <property type="match status" value="1"/>
</dbReference>
<comment type="caution">
    <text evidence="5">The sequence shown here is derived from an EMBL/GenBank/DDBJ whole genome shotgun (WGS) entry which is preliminary data.</text>
</comment>
<dbReference type="InterPro" id="IPR058792">
    <property type="entry name" value="Beta-barrel_RND_2"/>
</dbReference>
<feature type="coiled-coil region" evidence="2">
    <location>
        <begin position="128"/>
        <end position="169"/>
    </location>
</feature>
<protein>
    <submittedName>
        <fullName evidence="5">Multidrug efflux system membrane fusion protein</fullName>
    </submittedName>
</protein>
<dbReference type="PANTHER" id="PTHR30469">
    <property type="entry name" value="MULTIDRUG RESISTANCE PROTEIN MDTA"/>
    <property type="match status" value="1"/>
</dbReference>
<reference evidence="5 6" key="1">
    <citation type="submission" date="2018-04" db="EMBL/GenBank/DDBJ databases">
        <title>Genomic Encyclopedia of Archaeal and Bacterial Type Strains, Phase II (KMG-II): from individual species to whole genera.</title>
        <authorList>
            <person name="Goeker M."/>
        </authorList>
    </citation>
    <scope>NUCLEOTIDE SEQUENCE [LARGE SCALE GENOMIC DNA]</scope>
    <source>
        <strain evidence="5 6">DSM 100977</strain>
    </source>
</reference>
<dbReference type="NCBIfam" id="TIGR01730">
    <property type="entry name" value="RND_mfp"/>
    <property type="match status" value="1"/>
</dbReference>
<dbReference type="AlphaFoldDB" id="A0A2T6BHV8"/>
<evidence type="ECO:0000259" key="3">
    <source>
        <dbReference type="Pfam" id="PF25917"/>
    </source>
</evidence>
<dbReference type="InterPro" id="IPR058625">
    <property type="entry name" value="MdtA-like_BSH"/>
</dbReference>
<sequence length="415" mass="43609">MRIFSIVTAILVTATLYLLVFEREALLDFATGGDAAPAPETETSADAPPVAETAADDARVVSVVAMRSTAQAIDNAVLLRGRTEAQRQVDVRAETSGLVASDPLRKGASVEKGQLLCKIDPGTREAALEEARARLPEARARLPEARGRVLEAEARLREAEINDNAAKQLSADGFASEVRVAGTQAAVESARAGLETARAGVESARAGILGAEAAIAAAEKEIERLEIRAPFSGLLETDTAELGSLMQPGGLCATVIQLNPIKLVAFLPETEVAKVEVGARAGGRTNAGQTVEGQVSFISRSSDMETRTFRVEVSVDNNDFSLRDGQTAEILIGAEGQRAHLLPASALTLNDEGTLGVQTATAENTAQFAPVKILRDTAQGVWLSGLPEEVAVITVGQEYVTSGVAIKPTFQEDNS</sequence>
<accession>A0A2T6BHV8</accession>
<proteinExistence type="inferred from homology"/>
<evidence type="ECO:0000313" key="6">
    <source>
        <dbReference type="Proteomes" id="UP000243978"/>
    </source>
</evidence>
<dbReference type="InterPro" id="IPR006143">
    <property type="entry name" value="RND_pump_MFP"/>
</dbReference>
<feature type="domain" description="Multidrug resistance protein MdtA-like barrel-sandwich hybrid" evidence="3">
    <location>
        <begin position="87"/>
        <end position="249"/>
    </location>
</feature>